<comment type="subunit">
    <text evidence="1">Monomer and homodimer.</text>
</comment>
<dbReference type="EMBL" id="LZPO01034985">
    <property type="protein sequence ID" value="OBS76160.1"/>
    <property type="molecule type" value="Genomic_DNA"/>
</dbReference>
<dbReference type="OrthoDB" id="447842at2759"/>
<sequence>DTAVREVFEETGVKSEFRSLLSIRQQHGSPGAFGKSDMYLVCRLQPCSFTINFCQQECLKFSKVNQLLADIGRNSMAFCPGPVLDPSLYCPVRFSATYQLEYFRDRYVNKNAADNEHHQPEKSEVQIRSCKEPTGSWETSETFIITAQKSEMKAAETDPLRLESSQQKMYCNVQLPALWVRGKKKSDRYRNA</sequence>
<dbReference type="GO" id="GO:0047631">
    <property type="term" value="F:ADP-ribose diphosphatase activity"/>
    <property type="evidence" value="ECO:0007669"/>
    <property type="project" value="TreeGrafter"/>
</dbReference>
<dbReference type="GO" id="GO:0005634">
    <property type="term" value="C:nucleus"/>
    <property type="evidence" value="ECO:0007669"/>
    <property type="project" value="UniProtKB-SubCell"/>
</dbReference>
<dbReference type="InterPro" id="IPR015797">
    <property type="entry name" value="NUDIX_hydrolase-like_dom_sf"/>
</dbReference>
<comment type="similarity">
    <text evidence="1">Belongs to the Nudix hydrolase family.</text>
</comment>
<name>A0A1A6HE03_NEOLE</name>
<evidence type="ECO:0000256" key="1">
    <source>
        <dbReference type="RuleBase" id="RU368106"/>
    </source>
</evidence>
<evidence type="ECO:0000313" key="2">
    <source>
        <dbReference type="EMBL" id="OBS76160.1"/>
    </source>
</evidence>
<accession>A0A1A6HE03</accession>
<reference evidence="2 3" key="1">
    <citation type="submission" date="2016-06" db="EMBL/GenBank/DDBJ databases">
        <title>The Draft Genome Sequence and Annotation of the Desert Woodrat Neotoma lepida.</title>
        <authorList>
            <person name="Campbell M."/>
            <person name="Oakeson K.F."/>
            <person name="Yandell M."/>
            <person name="Halpert J.R."/>
            <person name="Dearing D."/>
        </authorList>
    </citation>
    <scope>NUCLEOTIDE SEQUENCE [LARGE SCALE GENOMIC DNA]</scope>
    <source>
        <strain evidence="2">417</strain>
        <tissue evidence="2">Liver</tissue>
    </source>
</reference>
<dbReference type="PANTHER" id="PTHR13994:SF46">
    <property type="entry name" value="NUCLEOSIDE DIPHOSPHATE-LINKED MOIETY X MOTIF 6"/>
    <property type="match status" value="1"/>
</dbReference>
<keyword evidence="3" id="KW-1185">Reference proteome</keyword>
<dbReference type="Gene3D" id="3.90.79.10">
    <property type="entry name" value="Nucleoside Triphosphate Pyrophosphohydrolase"/>
    <property type="match status" value="1"/>
</dbReference>
<dbReference type="GO" id="GO:0005739">
    <property type="term" value="C:mitochondrion"/>
    <property type="evidence" value="ECO:0007669"/>
    <property type="project" value="UniProtKB-SubCell"/>
</dbReference>
<dbReference type="PANTHER" id="PTHR13994">
    <property type="entry name" value="NUDIX HYDROLASE RELATED"/>
    <property type="match status" value="1"/>
</dbReference>
<keyword evidence="1" id="KW-0496">Mitochondrion</keyword>
<dbReference type="InterPro" id="IPR003293">
    <property type="entry name" value="Nudix_hydrolase6-like"/>
</dbReference>
<organism evidence="2 3">
    <name type="scientific">Neotoma lepida</name>
    <name type="common">Desert woodrat</name>
    <dbReference type="NCBI Taxonomy" id="56216"/>
    <lineage>
        <taxon>Eukaryota</taxon>
        <taxon>Metazoa</taxon>
        <taxon>Chordata</taxon>
        <taxon>Craniata</taxon>
        <taxon>Vertebrata</taxon>
        <taxon>Euteleostomi</taxon>
        <taxon>Mammalia</taxon>
        <taxon>Eutheria</taxon>
        <taxon>Euarchontoglires</taxon>
        <taxon>Glires</taxon>
        <taxon>Rodentia</taxon>
        <taxon>Myomorpha</taxon>
        <taxon>Muroidea</taxon>
        <taxon>Cricetidae</taxon>
        <taxon>Neotominae</taxon>
        <taxon>Neotoma</taxon>
    </lineage>
</organism>
<dbReference type="SUPFAM" id="SSF55811">
    <property type="entry name" value="Nudix"/>
    <property type="match status" value="1"/>
</dbReference>
<comment type="function">
    <text evidence="1">May contribute to the regulation of cell proliferation.</text>
</comment>
<comment type="caution">
    <text evidence="2">The sequence shown here is derived from an EMBL/GenBank/DDBJ whole genome shotgun (WGS) entry which is preliminary data.</text>
</comment>
<feature type="non-terminal residue" evidence="2">
    <location>
        <position position="192"/>
    </location>
</feature>
<dbReference type="GO" id="GO:0051287">
    <property type="term" value="F:NAD binding"/>
    <property type="evidence" value="ECO:0007669"/>
    <property type="project" value="TreeGrafter"/>
</dbReference>
<keyword evidence="1" id="KW-0963">Cytoplasm</keyword>
<dbReference type="GO" id="GO:0035529">
    <property type="term" value="F:NADH pyrophosphatase activity"/>
    <property type="evidence" value="ECO:0007669"/>
    <property type="project" value="TreeGrafter"/>
</dbReference>
<evidence type="ECO:0000313" key="3">
    <source>
        <dbReference type="Proteomes" id="UP000092124"/>
    </source>
</evidence>
<keyword evidence="1" id="KW-0378">Hydrolase</keyword>
<comment type="subcellular location">
    <subcellularLocation>
        <location evidence="1">Cytoplasm</location>
    </subcellularLocation>
    <subcellularLocation>
        <location evidence="1">Nucleus</location>
    </subcellularLocation>
    <subcellularLocation>
        <location evidence="1">Mitochondrion</location>
    </subcellularLocation>
</comment>
<gene>
    <name evidence="2" type="ORF">A6R68_17388</name>
</gene>
<keyword evidence="1" id="KW-0539">Nucleus</keyword>
<dbReference type="STRING" id="56216.A0A1A6HE03"/>
<dbReference type="AlphaFoldDB" id="A0A1A6HE03"/>
<dbReference type="Proteomes" id="UP000092124">
    <property type="component" value="Unassembled WGS sequence"/>
</dbReference>
<proteinExistence type="inferred from homology"/>
<protein>
    <recommendedName>
        <fullName evidence="1">Nucleoside diphosphate-linked moiety X motif 6</fullName>
        <shortName evidence="1">Nudix motif 6</shortName>
        <ecNumber evidence="1">3.6.1.-</ecNumber>
    </recommendedName>
</protein>
<dbReference type="EC" id="3.6.1.-" evidence="1"/>
<feature type="non-terminal residue" evidence="2">
    <location>
        <position position="1"/>
    </location>
</feature>
<dbReference type="PRINTS" id="PR01356">
    <property type="entry name" value="GFGPROTEIN"/>
</dbReference>